<name>A0A0J9X3P2_GEOCN</name>
<feature type="compositionally biased region" description="Polar residues" evidence="1">
    <location>
        <begin position="295"/>
        <end position="304"/>
    </location>
</feature>
<evidence type="ECO:0000313" key="2">
    <source>
        <dbReference type="EMBL" id="CDO51342.1"/>
    </source>
</evidence>
<dbReference type="Proteomes" id="UP000242525">
    <property type="component" value="Unassembled WGS sequence"/>
</dbReference>
<sequence length="304" mass="32547">MDPGNDRFKHVWEETQDNLEAVVGSAVSGWTRFHAAQTHNPIWTQVRELFSSYAGCCCGWTRRIKTRGCGGGAGGRDDASFDIFQDLYGDDGELERLLSNNEAFDDGNNNNGYANSIGENDDFGEFQEASMRQNSTQHKHTRSRSSVSNLMSSLFPATAAPAAATTSGNRARSDTSRSSDTFRSRTELLGPDPACDDDAQLMSDGFETSLAFITDGGGASSTASSTHGVEHSLDGVVLADSDGGAGQDEQPDETLIERELEERPSQPDSSVLIESAAVLLPDHEATPIDELPSDQPKTITGASS</sequence>
<feature type="region of interest" description="Disordered" evidence="1">
    <location>
        <begin position="101"/>
        <end position="121"/>
    </location>
</feature>
<organism evidence="2 3">
    <name type="scientific">Geotrichum candidum</name>
    <name type="common">Oospora lactis</name>
    <name type="synonym">Dipodascus geotrichum</name>
    <dbReference type="NCBI Taxonomy" id="1173061"/>
    <lineage>
        <taxon>Eukaryota</taxon>
        <taxon>Fungi</taxon>
        <taxon>Dikarya</taxon>
        <taxon>Ascomycota</taxon>
        <taxon>Saccharomycotina</taxon>
        <taxon>Dipodascomycetes</taxon>
        <taxon>Dipodascales</taxon>
        <taxon>Dipodascaceae</taxon>
        <taxon>Geotrichum</taxon>
    </lineage>
</organism>
<comment type="caution">
    <text evidence="2">The sequence shown here is derived from an EMBL/GenBank/DDBJ whole genome shotgun (WGS) entry which is preliminary data.</text>
</comment>
<evidence type="ECO:0000256" key="1">
    <source>
        <dbReference type="SAM" id="MobiDB-lite"/>
    </source>
</evidence>
<feature type="compositionally biased region" description="Basic and acidic residues" evidence="1">
    <location>
        <begin position="171"/>
        <end position="186"/>
    </location>
</feature>
<dbReference type="EMBL" id="CCBN010000001">
    <property type="protein sequence ID" value="CDO51342.1"/>
    <property type="molecule type" value="Genomic_DNA"/>
</dbReference>
<protein>
    <submittedName>
        <fullName evidence="2">Uncharacterized protein</fullName>
    </submittedName>
</protein>
<dbReference type="AlphaFoldDB" id="A0A0J9X3P2"/>
<gene>
    <name evidence="2" type="ORF">BN980_GECA01s04729g</name>
</gene>
<feature type="region of interest" description="Disordered" evidence="1">
    <location>
        <begin position="260"/>
        <end position="304"/>
    </location>
</feature>
<keyword evidence="3" id="KW-1185">Reference proteome</keyword>
<reference evidence="2" key="1">
    <citation type="submission" date="2014-03" db="EMBL/GenBank/DDBJ databases">
        <authorList>
            <person name="Casaregola S."/>
        </authorList>
    </citation>
    <scope>NUCLEOTIDE SEQUENCE [LARGE SCALE GENOMIC DNA]</scope>
    <source>
        <strain evidence="2">CLIB 918</strain>
    </source>
</reference>
<accession>A0A0J9X3P2</accession>
<proteinExistence type="predicted"/>
<evidence type="ECO:0000313" key="3">
    <source>
        <dbReference type="Proteomes" id="UP000242525"/>
    </source>
</evidence>
<feature type="region of interest" description="Disordered" evidence="1">
    <location>
        <begin position="158"/>
        <end position="196"/>
    </location>
</feature>